<name>A0A1H0NIK6_9CLOT</name>
<evidence type="ECO:0000256" key="3">
    <source>
        <dbReference type="ARBA" id="ARBA00022737"/>
    </source>
</evidence>
<accession>A0A1H0NIK6</accession>
<evidence type="ECO:0000256" key="5">
    <source>
        <dbReference type="RuleBase" id="RU367021"/>
    </source>
</evidence>
<dbReference type="RefSeq" id="WP_089966125.1">
    <property type="nucleotide sequence ID" value="NZ_FNJM01000001.1"/>
</dbReference>
<evidence type="ECO:0000313" key="7">
    <source>
        <dbReference type="EMBL" id="SDO92524.1"/>
    </source>
</evidence>
<dbReference type="FunFam" id="2.160.10.10:FF:000008">
    <property type="entry name" value="Maltose O-acetyltransferase"/>
    <property type="match status" value="1"/>
</dbReference>
<organism evidence="7 8">
    <name type="scientific">Clostridium gasigenes</name>
    <dbReference type="NCBI Taxonomy" id="94869"/>
    <lineage>
        <taxon>Bacteria</taxon>
        <taxon>Bacillati</taxon>
        <taxon>Bacillota</taxon>
        <taxon>Clostridia</taxon>
        <taxon>Eubacteriales</taxon>
        <taxon>Clostridiaceae</taxon>
        <taxon>Clostridium</taxon>
    </lineage>
</organism>
<keyword evidence="3" id="KW-0677">Repeat</keyword>
<feature type="domain" description="Maltose/galactoside acetyltransferase" evidence="6">
    <location>
        <begin position="5"/>
        <end position="59"/>
    </location>
</feature>
<dbReference type="InterPro" id="IPR011004">
    <property type="entry name" value="Trimer_LpxA-like_sf"/>
</dbReference>
<dbReference type="Pfam" id="PF12464">
    <property type="entry name" value="Mac"/>
    <property type="match status" value="1"/>
</dbReference>
<evidence type="ECO:0000259" key="6">
    <source>
        <dbReference type="SMART" id="SM01266"/>
    </source>
</evidence>
<dbReference type="CDD" id="cd03357">
    <property type="entry name" value="LbH_MAT_GAT"/>
    <property type="match status" value="1"/>
</dbReference>
<dbReference type="PANTHER" id="PTHR43017">
    <property type="entry name" value="GALACTOSIDE O-ACETYLTRANSFERASE"/>
    <property type="match status" value="1"/>
</dbReference>
<keyword evidence="2 5" id="KW-0808">Transferase</keyword>
<dbReference type="EMBL" id="FNJM01000001">
    <property type="protein sequence ID" value="SDO92524.1"/>
    <property type="molecule type" value="Genomic_DNA"/>
</dbReference>
<dbReference type="PROSITE" id="PS00101">
    <property type="entry name" value="HEXAPEP_TRANSFERASES"/>
    <property type="match status" value="1"/>
</dbReference>
<dbReference type="SMART" id="SM01266">
    <property type="entry name" value="Mac"/>
    <property type="match status" value="1"/>
</dbReference>
<dbReference type="Pfam" id="PF00132">
    <property type="entry name" value="Hexapep"/>
    <property type="match status" value="1"/>
</dbReference>
<keyword evidence="4 5" id="KW-0012">Acyltransferase</keyword>
<sequence>MKSEKQKMLDGELYSSCGDELLKERQHAKEVLFDFNNLRPSEVEKRYEILKGLFGKTGEKFFIESPFQCAYGYNIFWGANSYANYNLTILDCCVVTIGDNVMMGPNVNIFGAGHPVHPTLRSMDLEYGFPITIEDNVWIGGGTTINANITIGENTVIGSGSVVTKDIPANVIAVGNPCKVIRKITEEDKIRYFKDRYI</sequence>
<dbReference type="STRING" id="94869.SAMN04488529_101842"/>
<dbReference type="PANTHER" id="PTHR43017:SF1">
    <property type="entry name" value="ACETYLTRANSFERASE YJL218W-RELATED"/>
    <property type="match status" value="1"/>
</dbReference>
<dbReference type="EC" id="2.3.1.-" evidence="5"/>
<evidence type="ECO:0000256" key="2">
    <source>
        <dbReference type="ARBA" id="ARBA00022679"/>
    </source>
</evidence>
<dbReference type="SUPFAM" id="SSF51161">
    <property type="entry name" value="Trimeric LpxA-like enzymes"/>
    <property type="match status" value="1"/>
</dbReference>
<dbReference type="AlphaFoldDB" id="A0A1H0NIK6"/>
<dbReference type="Gene3D" id="2.160.10.10">
    <property type="entry name" value="Hexapeptide repeat proteins"/>
    <property type="match status" value="1"/>
</dbReference>
<gene>
    <name evidence="7" type="ORF">SAMN04488529_101842</name>
</gene>
<dbReference type="OrthoDB" id="9801697at2"/>
<dbReference type="InterPro" id="IPR018357">
    <property type="entry name" value="Hexapep_transf_CS"/>
</dbReference>
<reference evidence="7 8" key="1">
    <citation type="submission" date="2016-10" db="EMBL/GenBank/DDBJ databases">
        <authorList>
            <person name="de Groot N.N."/>
        </authorList>
    </citation>
    <scope>NUCLEOTIDE SEQUENCE [LARGE SCALE GENOMIC DNA]</scope>
    <source>
        <strain evidence="7 8">DSM 12272</strain>
    </source>
</reference>
<evidence type="ECO:0000256" key="1">
    <source>
        <dbReference type="ARBA" id="ARBA00007274"/>
    </source>
</evidence>
<dbReference type="GO" id="GO:0008870">
    <property type="term" value="F:galactoside O-acetyltransferase activity"/>
    <property type="evidence" value="ECO:0007669"/>
    <property type="project" value="TreeGrafter"/>
</dbReference>
<dbReference type="InterPro" id="IPR001451">
    <property type="entry name" value="Hexapep"/>
</dbReference>
<dbReference type="Proteomes" id="UP000198597">
    <property type="component" value="Unassembled WGS sequence"/>
</dbReference>
<proteinExistence type="inferred from homology"/>
<dbReference type="InterPro" id="IPR039369">
    <property type="entry name" value="LacA-like"/>
</dbReference>
<protein>
    <recommendedName>
        <fullName evidence="5">Acetyltransferase</fullName>
        <ecNumber evidence="5">2.3.1.-</ecNumber>
    </recommendedName>
</protein>
<dbReference type="InterPro" id="IPR024688">
    <property type="entry name" value="Mac_dom"/>
</dbReference>
<keyword evidence="8" id="KW-1185">Reference proteome</keyword>
<evidence type="ECO:0000313" key="8">
    <source>
        <dbReference type="Proteomes" id="UP000198597"/>
    </source>
</evidence>
<evidence type="ECO:0000256" key="4">
    <source>
        <dbReference type="ARBA" id="ARBA00023315"/>
    </source>
</evidence>
<comment type="similarity">
    <text evidence="1 5">Belongs to the transferase hexapeptide repeat family.</text>
</comment>